<feature type="region of interest" description="Disordered" evidence="13">
    <location>
        <begin position="51"/>
        <end position="70"/>
    </location>
</feature>
<evidence type="ECO:0000256" key="9">
    <source>
        <dbReference type="ARBA" id="ARBA00030073"/>
    </source>
</evidence>
<proteinExistence type="inferred from homology"/>
<reference evidence="15 16" key="1">
    <citation type="journal article" date="2016" name="Mol. Biol. Evol.">
        <title>Comparative Genomics of Early-Diverging Mushroom-Forming Fungi Provides Insights into the Origins of Lignocellulose Decay Capabilities.</title>
        <authorList>
            <person name="Nagy L.G."/>
            <person name="Riley R."/>
            <person name="Tritt A."/>
            <person name="Adam C."/>
            <person name="Daum C."/>
            <person name="Floudas D."/>
            <person name="Sun H."/>
            <person name="Yadav J.S."/>
            <person name="Pangilinan J."/>
            <person name="Larsson K.H."/>
            <person name="Matsuura K."/>
            <person name="Barry K."/>
            <person name="Labutti K."/>
            <person name="Kuo R."/>
            <person name="Ohm R.A."/>
            <person name="Bhattacharya S.S."/>
            <person name="Shirouzu T."/>
            <person name="Yoshinaga Y."/>
            <person name="Martin F.M."/>
            <person name="Grigoriev I.V."/>
            <person name="Hibbett D.S."/>
        </authorList>
    </citation>
    <scope>NUCLEOTIDE SEQUENCE [LARGE SCALE GENOMIC DNA]</scope>
    <source>
        <strain evidence="15 16">TUFC12733</strain>
    </source>
</reference>
<dbReference type="STRING" id="1330018.A0A167M5D0"/>
<dbReference type="SUPFAM" id="SSF53597">
    <property type="entry name" value="Dihydrofolate reductase-like"/>
    <property type="match status" value="1"/>
</dbReference>
<dbReference type="InterPro" id="IPR002734">
    <property type="entry name" value="RibDG_C"/>
</dbReference>
<comment type="catalytic activity">
    <reaction evidence="11">
        <text>2,5-diamino-6-(1-D-ribitylamino)pyrimidin-4(3H)-one 5'-phosphate + NAD(+) = 2,5-diamino-6-(1-D-ribosylamino)pyrimidin-4(3H)-one 5'-phosphate + NADH + H(+)</text>
        <dbReference type="Rhea" id="RHEA:27274"/>
        <dbReference type="ChEBI" id="CHEBI:15378"/>
        <dbReference type="ChEBI" id="CHEBI:57540"/>
        <dbReference type="ChEBI" id="CHEBI:57945"/>
        <dbReference type="ChEBI" id="CHEBI:58890"/>
        <dbReference type="ChEBI" id="CHEBI:59545"/>
        <dbReference type="EC" id="1.1.1.302"/>
    </reaction>
</comment>
<gene>
    <name evidence="15" type="ORF">CALVIDRAFT_113718</name>
</gene>
<organism evidence="15 16">
    <name type="scientific">Calocera viscosa (strain TUFC12733)</name>
    <dbReference type="NCBI Taxonomy" id="1330018"/>
    <lineage>
        <taxon>Eukaryota</taxon>
        <taxon>Fungi</taxon>
        <taxon>Dikarya</taxon>
        <taxon>Basidiomycota</taxon>
        <taxon>Agaricomycotina</taxon>
        <taxon>Dacrymycetes</taxon>
        <taxon>Dacrymycetales</taxon>
        <taxon>Dacrymycetaceae</taxon>
        <taxon>Calocera</taxon>
    </lineage>
</organism>
<dbReference type="GO" id="GO:0009231">
    <property type="term" value="P:riboflavin biosynthetic process"/>
    <property type="evidence" value="ECO:0007669"/>
    <property type="project" value="UniProtKB-KW"/>
</dbReference>
<dbReference type="EC" id="1.1.1.302" evidence="4"/>
<evidence type="ECO:0000256" key="10">
    <source>
        <dbReference type="ARBA" id="ARBA00031630"/>
    </source>
</evidence>
<name>A0A167M5D0_CALVF</name>
<dbReference type="PANTHER" id="PTHR38011">
    <property type="entry name" value="DIHYDROFOLATE REDUCTASE FAMILY PROTEIN (AFU_ORTHOLOGUE AFUA_8G06820)"/>
    <property type="match status" value="1"/>
</dbReference>
<evidence type="ECO:0000313" key="16">
    <source>
        <dbReference type="Proteomes" id="UP000076738"/>
    </source>
</evidence>
<evidence type="ECO:0000256" key="5">
    <source>
        <dbReference type="ARBA" id="ARBA00015035"/>
    </source>
</evidence>
<dbReference type="PANTHER" id="PTHR38011:SF7">
    <property type="entry name" value="2,5-DIAMINO-6-RIBOSYLAMINO-4(3H)-PYRIMIDINONE 5'-PHOSPHATE REDUCTASE"/>
    <property type="match status" value="1"/>
</dbReference>
<dbReference type="Gene3D" id="3.40.430.10">
    <property type="entry name" value="Dihydrofolate Reductase, subunit A"/>
    <property type="match status" value="1"/>
</dbReference>
<evidence type="ECO:0000256" key="1">
    <source>
        <dbReference type="ARBA" id="ARBA00003555"/>
    </source>
</evidence>
<feature type="domain" description="Bacterial bifunctional deaminase-reductase C-terminal" evidence="14">
    <location>
        <begin position="73"/>
        <end position="325"/>
    </location>
</feature>
<dbReference type="EMBL" id="KV417284">
    <property type="protein sequence ID" value="KZO96351.1"/>
    <property type="molecule type" value="Genomic_DNA"/>
</dbReference>
<evidence type="ECO:0000259" key="14">
    <source>
        <dbReference type="Pfam" id="PF01872"/>
    </source>
</evidence>
<evidence type="ECO:0000256" key="13">
    <source>
        <dbReference type="SAM" id="MobiDB-lite"/>
    </source>
</evidence>
<protein>
    <recommendedName>
        <fullName evidence="5">2,5-diamino-6-ribosylamino-4(3H)-pyrimidinone 5'-phosphate reductase</fullName>
        <ecNumber evidence="4">1.1.1.302</ecNumber>
    </recommendedName>
    <alternativeName>
        <fullName evidence="10">2,5-diamino-6-(5-phospho-D-ribosylamino)pyrimidin-4(3H)-one reductase</fullName>
    </alternativeName>
    <alternativeName>
        <fullName evidence="9">2,5-diamino-6-ribitylamino-4(3H)-pyrimidinone 5'-phosphate synthase</fullName>
    </alternativeName>
</protein>
<sequence>MSARPLLVAHEVAVVTLCTSPASGPGTGTVGMSTPSSLADQASLSHAQAFLSPLLPGPPGPSSPSQQNTRVRPHVTLTYAQSLDGKIAAAHGRPLKLSGRESWMMTHLLRSKHDAILVGVGTVLADDPQLNVRLLPLPPPTPAAAATTTSTSPDAADPSTSHSTSPAASSITPALAPAPTWPTPLPLILDTHLRLPPSSLLLRNHTSGTGRQPWVFCAALELPHPAHPELRSRKARLSEQGAEVFELPLLGAFALPPPSLGLRADVACMRMAETGLSLPSLLAHLHSRGIRSLMVEGGQRVIFSFLSQGLFDLLIVTVAPTLVGPEGVGFARRGVLGGGAAGAVGDIGKGLGEGLGVPRLRSIATEVFGRDAVMAMVPEPEGA</sequence>
<dbReference type="Proteomes" id="UP000076738">
    <property type="component" value="Unassembled WGS sequence"/>
</dbReference>
<dbReference type="OrthoDB" id="5432at2759"/>
<keyword evidence="6" id="KW-0686">Riboflavin biosynthesis</keyword>
<evidence type="ECO:0000256" key="6">
    <source>
        <dbReference type="ARBA" id="ARBA00022619"/>
    </source>
</evidence>
<comment type="catalytic activity">
    <reaction evidence="12">
        <text>2,5-diamino-6-(1-D-ribitylamino)pyrimidin-4(3H)-one 5'-phosphate + NADP(+) = 2,5-diamino-6-(1-D-ribosylamino)pyrimidin-4(3H)-one 5'-phosphate + NADPH + H(+)</text>
        <dbReference type="Rhea" id="RHEA:27278"/>
        <dbReference type="ChEBI" id="CHEBI:15378"/>
        <dbReference type="ChEBI" id="CHEBI:57783"/>
        <dbReference type="ChEBI" id="CHEBI:58349"/>
        <dbReference type="ChEBI" id="CHEBI:58890"/>
        <dbReference type="ChEBI" id="CHEBI:59545"/>
        <dbReference type="EC" id="1.1.1.302"/>
    </reaction>
</comment>
<evidence type="ECO:0000256" key="3">
    <source>
        <dbReference type="ARBA" id="ARBA00009723"/>
    </source>
</evidence>
<feature type="compositionally biased region" description="Low complexity" evidence="13">
    <location>
        <begin position="143"/>
        <end position="175"/>
    </location>
</feature>
<dbReference type="InterPro" id="IPR024072">
    <property type="entry name" value="DHFR-like_dom_sf"/>
</dbReference>
<dbReference type="AlphaFoldDB" id="A0A167M5D0"/>
<evidence type="ECO:0000256" key="7">
    <source>
        <dbReference type="ARBA" id="ARBA00022857"/>
    </source>
</evidence>
<comment type="function">
    <text evidence="1">Catalyzes an early step in riboflavin biosynthesis, the NADPH-dependent reduction of the ribose side chain of 2,5-diamino-6-ribosylamino-4(3H)-pyrimidinone 5'-phosphate, yielding 2,5-diamino-6-ribitylamino-4(3H)-pyrimidinone 5'-phosphate.</text>
</comment>
<evidence type="ECO:0000256" key="8">
    <source>
        <dbReference type="ARBA" id="ARBA00023002"/>
    </source>
</evidence>
<evidence type="ECO:0000256" key="12">
    <source>
        <dbReference type="ARBA" id="ARBA00049020"/>
    </source>
</evidence>
<keyword evidence="7" id="KW-0521">NADP</keyword>
<comment type="pathway">
    <text evidence="2">Cofactor biosynthesis; riboflavin biosynthesis.</text>
</comment>
<keyword evidence="16" id="KW-1185">Reference proteome</keyword>
<accession>A0A167M5D0</accession>
<comment type="similarity">
    <text evidence="3">Belongs to the HTP reductase family.</text>
</comment>
<keyword evidence="8" id="KW-0560">Oxidoreductase</keyword>
<evidence type="ECO:0000256" key="2">
    <source>
        <dbReference type="ARBA" id="ARBA00005104"/>
    </source>
</evidence>
<evidence type="ECO:0000256" key="11">
    <source>
        <dbReference type="ARBA" id="ARBA00047550"/>
    </source>
</evidence>
<evidence type="ECO:0000256" key="4">
    <source>
        <dbReference type="ARBA" id="ARBA00012851"/>
    </source>
</evidence>
<feature type="region of interest" description="Disordered" evidence="13">
    <location>
        <begin position="137"/>
        <end position="175"/>
    </location>
</feature>
<evidence type="ECO:0000313" key="15">
    <source>
        <dbReference type="EMBL" id="KZO96351.1"/>
    </source>
</evidence>
<dbReference type="GO" id="GO:0008703">
    <property type="term" value="F:5-amino-6-(5-phosphoribosylamino)uracil reductase activity"/>
    <property type="evidence" value="ECO:0007669"/>
    <property type="project" value="InterPro"/>
</dbReference>
<dbReference type="Pfam" id="PF01872">
    <property type="entry name" value="RibD_C"/>
    <property type="match status" value="1"/>
</dbReference>
<dbReference type="InterPro" id="IPR050765">
    <property type="entry name" value="Riboflavin_Biosynth_HTPR"/>
</dbReference>